<dbReference type="InterPro" id="IPR051342">
    <property type="entry name" value="PDZ_scaffold"/>
</dbReference>
<dbReference type="PANTHER" id="PTHR19964:SF16">
    <property type="entry name" value="SYNTAXIN-BINDING PROTEIN 4"/>
    <property type="match status" value="1"/>
</dbReference>
<gene>
    <name evidence="2" type="ORF">SPARVUS_LOCUS1679396</name>
</gene>
<evidence type="ECO:0000313" key="3">
    <source>
        <dbReference type="Proteomes" id="UP001162483"/>
    </source>
</evidence>
<dbReference type="PANTHER" id="PTHR19964">
    <property type="entry name" value="MULTIPLE PDZ DOMAIN PROTEIN"/>
    <property type="match status" value="1"/>
</dbReference>
<dbReference type="EMBL" id="CATNWA010001385">
    <property type="protein sequence ID" value="CAI9540055.1"/>
    <property type="molecule type" value="Genomic_DNA"/>
</dbReference>
<dbReference type="PROSITE" id="PS50106">
    <property type="entry name" value="PDZ"/>
    <property type="match status" value="1"/>
</dbReference>
<evidence type="ECO:0000313" key="2">
    <source>
        <dbReference type="EMBL" id="CAI9540055.1"/>
    </source>
</evidence>
<sequence length="111" mass="11873">MADTIQISEESVQTITIPKETSLGLSLTGGNSRSEGPLIHIKDIIPGGDCHKDGRLRPGDQLVSVNKESLIGVCCDEAKSILNRAKLRKSTCWEIAFFRPGHTPAGSASLT</sequence>
<dbReference type="Pfam" id="PF00595">
    <property type="entry name" value="PDZ"/>
    <property type="match status" value="1"/>
</dbReference>
<proteinExistence type="predicted"/>
<protein>
    <recommendedName>
        <fullName evidence="1">PDZ domain-containing protein</fullName>
    </recommendedName>
</protein>
<feature type="domain" description="PDZ" evidence="1">
    <location>
        <begin position="4"/>
        <end position="85"/>
    </location>
</feature>
<keyword evidence="3" id="KW-1185">Reference proteome</keyword>
<dbReference type="Proteomes" id="UP001162483">
    <property type="component" value="Unassembled WGS sequence"/>
</dbReference>
<dbReference type="InterPro" id="IPR036034">
    <property type="entry name" value="PDZ_sf"/>
</dbReference>
<accession>A0ABN9B0R2</accession>
<dbReference type="SUPFAM" id="SSF50156">
    <property type="entry name" value="PDZ domain-like"/>
    <property type="match status" value="1"/>
</dbReference>
<dbReference type="SMART" id="SM00228">
    <property type="entry name" value="PDZ"/>
    <property type="match status" value="1"/>
</dbReference>
<evidence type="ECO:0000259" key="1">
    <source>
        <dbReference type="PROSITE" id="PS50106"/>
    </source>
</evidence>
<organism evidence="2 3">
    <name type="scientific">Staurois parvus</name>
    <dbReference type="NCBI Taxonomy" id="386267"/>
    <lineage>
        <taxon>Eukaryota</taxon>
        <taxon>Metazoa</taxon>
        <taxon>Chordata</taxon>
        <taxon>Craniata</taxon>
        <taxon>Vertebrata</taxon>
        <taxon>Euteleostomi</taxon>
        <taxon>Amphibia</taxon>
        <taxon>Batrachia</taxon>
        <taxon>Anura</taxon>
        <taxon>Neobatrachia</taxon>
        <taxon>Ranoidea</taxon>
        <taxon>Ranidae</taxon>
        <taxon>Staurois</taxon>
    </lineage>
</organism>
<comment type="caution">
    <text evidence="2">The sequence shown here is derived from an EMBL/GenBank/DDBJ whole genome shotgun (WGS) entry which is preliminary data.</text>
</comment>
<feature type="non-terminal residue" evidence="2">
    <location>
        <position position="111"/>
    </location>
</feature>
<dbReference type="InterPro" id="IPR001478">
    <property type="entry name" value="PDZ"/>
</dbReference>
<dbReference type="Gene3D" id="2.30.42.10">
    <property type="match status" value="1"/>
</dbReference>
<name>A0ABN9B0R2_9NEOB</name>
<reference evidence="2" key="1">
    <citation type="submission" date="2023-05" db="EMBL/GenBank/DDBJ databases">
        <authorList>
            <person name="Stuckert A."/>
        </authorList>
    </citation>
    <scope>NUCLEOTIDE SEQUENCE</scope>
</reference>
<dbReference type="CDD" id="cd06698">
    <property type="entry name" value="PDZ1_hSTXBP4-PDZ2_GgSTXBP4-like"/>
    <property type="match status" value="1"/>
</dbReference>